<keyword evidence="7" id="KW-1133">Transmembrane helix</keyword>
<feature type="transmembrane region" description="Helical" evidence="7">
    <location>
        <begin position="16"/>
        <end position="40"/>
    </location>
</feature>
<evidence type="ECO:0000256" key="3">
    <source>
        <dbReference type="ARBA" id="ARBA00022519"/>
    </source>
</evidence>
<proteinExistence type="predicted"/>
<comment type="subcellular location">
    <subcellularLocation>
        <location evidence="1">Cell inner membrane</location>
    </subcellularLocation>
</comment>
<keyword evidence="2" id="KW-1003">Cell membrane</keyword>
<gene>
    <name evidence="8" type="ORF">GCM10023092_23920</name>
</gene>
<protein>
    <submittedName>
        <fullName evidence="8">Lysophospholipid acyltransferase family protein</fullName>
    </submittedName>
</protein>
<dbReference type="PANTHER" id="PTHR30606">
    <property type="entry name" value="LIPID A BIOSYNTHESIS LAUROYL ACYLTRANSFERASE"/>
    <property type="match status" value="1"/>
</dbReference>
<dbReference type="GO" id="GO:0016746">
    <property type="term" value="F:acyltransferase activity"/>
    <property type="evidence" value="ECO:0007669"/>
    <property type="project" value="UniProtKB-KW"/>
</dbReference>
<keyword evidence="6 8" id="KW-0012">Acyltransferase</keyword>
<keyword evidence="9" id="KW-1185">Reference proteome</keyword>
<keyword evidence="5 7" id="KW-0472">Membrane</keyword>
<organism evidence="8 9">
    <name type="scientific">Rurimicrobium arvi</name>
    <dbReference type="NCBI Taxonomy" id="2049916"/>
    <lineage>
        <taxon>Bacteria</taxon>
        <taxon>Pseudomonadati</taxon>
        <taxon>Bacteroidota</taxon>
        <taxon>Chitinophagia</taxon>
        <taxon>Chitinophagales</taxon>
        <taxon>Chitinophagaceae</taxon>
        <taxon>Rurimicrobium</taxon>
    </lineage>
</organism>
<evidence type="ECO:0000256" key="6">
    <source>
        <dbReference type="ARBA" id="ARBA00023315"/>
    </source>
</evidence>
<evidence type="ECO:0000313" key="8">
    <source>
        <dbReference type="EMBL" id="GAA4457289.1"/>
    </source>
</evidence>
<dbReference type="RefSeq" id="WP_344827370.1">
    <property type="nucleotide sequence ID" value="NZ_BAABEZ010000022.1"/>
</dbReference>
<keyword evidence="3" id="KW-0997">Cell inner membrane</keyword>
<keyword evidence="7" id="KW-0812">Transmembrane</keyword>
<dbReference type="InterPro" id="IPR004960">
    <property type="entry name" value="LipA_acyltrans"/>
</dbReference>
<evidence type="ECO:0000256" key="4">
    <source>
        <dbReference type="ARBA" id="ARBA00022679"/>
    </source>
</evidence>
<sequence length="294" mass="35039">MHQAIRTITYYLAIPFIYLLAVIPFGILYGISDITFFLLFHVVRYRRSVVWENLSNAFPEKTNMEIATIERRFYRFLCDVLLETFKTLTISRQEMLRRCSMDQASRDMLQRLADQRESVILVLGHFGNWEWGGNTFSLCSPHQLYVIYHPLTNPHFNSLMYRMRSRFGSRLIAMNDTFREMVRHKSELTATAFIADQSPVPQNAHWVRFLNQDTAVFPGTEKLAKKLNRKVLYVSVRRKKRGFYELSIDPEIWNPEQFSEEELTAAHTRRLEADIIAQPETWLWTHKRWKHKRR</sequence>
<name>A0ABP8MWI9_9BACT</name>
<dbReference type="PANTHER" id="PTHR30606:SF10">
    <property type="entry name" value="PHOSPHATIDYLINOSITOL MANNOSIDE ACYLTRANSFERASE"/>
    <property type="match status" value="1"/>
</dbReference>
<accession>A0ABP8MWI9</accession>
<evidence type="ECO:0000256" key="7">
    <source>
        <dbReference type="SAM" id="Phobius"/>
    </source>
</evidence>
<comment type="caution">
    <text evidence="8">The sequence shown here is derived from an EMBL/GenBank/DDBJ whole genome shotgun (WGS) entry which is preliminary data.</text>
</comment>
<dbReference type="Proteomes" id="UP001501410">
    <property type="component" value="Unassembled WGS sequence"/>
</dbReference>
<evidence type="ECO:0000256" key="5">
    <source>
        <dbReference type="ARBA" id="ARBA00023136"/>
    </source>
</evidence>
<dbReference type="CDD" id="cd07984">
    <property type="entry name" value="LPLAT_LABLAT-like"/>
    <property type="match status" value="1"/>
</dbReference>
<reference evidence="9" key="1">
    <citation type="journal article" date="2019" name="Int. J. Syst. Evol. Microbiol.">
        <title>The Global Catalogue of Microorganisms (GCM) 10K type strain sequencing project: providing services to taxonomists for standard genome sequencing and annotation.</title>
        <authorList>
            <consortium name="The Broad Institute Genomics Platform"/>
            <consortium name="The Broad Institute Genome Sequencing Center for Infectious Disease"/>
            <person name="Wu L."/>
            <person name="Ma J."/>
        </authorList>
    </citation>
    <scope>NUCLEOTIDE SEQUENCE [LARGE SCALE GENOMIC DNA]</scope>
    <source>
        <strain evidence="9">JCM 31921</strain>
    </source>
</reference>
<keyword evidence="4" id="KW-0808">Transferase</keyword>
<evidence type="ECO:0000256" key="1">
    <source>
        <dbReference type="ARBA" id="ARBA00004533"/>
    </source>
</evidence>
<evidence type="ECO:0000313" key="9">
    <source>
        <dbReference type="Proteomes" id="UP001501410"/>
    </source>
</evidence>
<evidence type="ECO:0000256" key="2">
    <source>
        <dbReference type="ARBA" id="ARBA00022475"/>
    </source>
</evidence>
<dbReference type="EMBL" id="BAABEZ010000022">
    <property type="protein sequence ID" value="GAA4457289.1"/>
    <property type="molecule type" value="Genomic_DNA"/>
</dbReference>
<dbReference type="Pfam" id="PF03279">
    <property type="entry name" value="Lip_A_acyltrans"/>
    <property type="match status" value="1"/>
</dbReference>
<dbReference type="PIRSF" id="PIRSF026649">
    <property type="entry name" value="MsbB"/>
    <property type="match status" value="1"/>
</dbReference>